<proteinExistence type="predicted"/>
<dbReference type="GeneID" id="54333159"/>
<name>A0A5M9MFD6_9EURO</name>
<organism evidence="1 2">
    <name type="scientific">Aspergillus tanneri</name>
    <dbReference type="NCBI Taxonomy" id="1220188"/>
    <lineage>
        <taxon>Eukaryota</taxon>
        <taxon>Fungi</taxon>
        <taxon>Dikarya</taxon>
        <taxon>Ascomycota</taxon>
        <taxon>Pezizomycotina</taxon>
        <taxon>Eurotiomycetes</taxon>
        <taxon>Eurotiomycetidae</taxon>
        <taxon>Eurotiales</taxon>
        <taxon>Aspergillaceae</taxon>
        <taxon>Aspergillus</taxon>
        <taxon>Aspergillus subgen. Circumdati</taxon>
    </lineage>
</organism>
<reference evidence="1 2" key="1">
    <citation type="submission" date="2019-08" db="EMBL/GenBank/DDBJ databases">
        <title>The genome sequence of a newly discovered highly antifungal drug resistant Aspergillus species, Aspergillus tanneri NIH 1004.</title>
        <authorList>
            <person name="Mounaud S."/>
            <person name="Singh I."/>
            <person name="Joardar V."/>
            <person name="Pakala S."/>
            <person name="Pakala S."/>
            <person name="Venepally P."/>
            <person name="Chung J.K."/>
            <person name="Losada L."/>
            <person name="Nierman W.C."/>
        </authorList>
    </citation>
    <scope>NUCLEOTIDE SEQUENCE [LARGE SCALE GENOMIC DNA]</scope>
    <source>
        <strain evidence="1 2">NIH1004</strain>
    </source>
</reference>
<gene>
    <name evidence="1" type="ORF">ATNIH1004_010457</name>
</gene>
<comment type="caution">
    <text evidence="1">The sequence shown here is derived from an EMBL/GenBank/DDBJ whole genome shotgun (WGS) entry which is preliminary data.</text>
</comment>
<evidence type="ECO:0000313" key="2">
    <source>
        <dbReference type="Proteomes" id="UP000324241"/>
    </source>
</evidence>
<dbReference type="EMBL" id="QUQM01000005">
    <property type="protein sequence ID" value="KAA8643683.1"/>
    <property type="molecule type" value="Genomic_DNA"/>
</dbReference>
<dbReference type="Proteomes" id="UP000324241">
    <property type="component" value="Unassembled WGS sequence"/>
</dbReference>
<dbReference type="RefSeq" id="XP_033423045.1">
    <property type="nucleotide sequence ID" value="XM_033575027.1"/>
</dbReference>
<sequence>MGILGMLMTYCGRLYVKLTIPASTAYLELCTAFENAEQSPPTPLHLTTAKKKAGGKYDTFYQARWLSYLMMMKKMMMSMINCFVSSLGPDRLGRN</sequence>
<protein>
    <submittedName>
        <fullName evidence="1">Uncharacterized protein</fullName>
    </submittedName>
</protein>
<evidence type="ECO:0000313" key="1">
    <source>
        <dbReference type="EMBL" id="KAA8643683.1"/>
    </source>
</evidence>
<accession>A0A5M9MFD6</accession>
<dbReference type="AlphaFoldDB" id="A0A5M9MFD6"/>